<evidence type="ECO:0000256" key="2">
    <source>
        <dbReference type="ARBA" id="ARBA00023136"/>
    </source>
</evidence>
<name>A0A564ZFH0_9BACT</name>
<evidence type="ECO:0000256" key="1">
    <source>
        <dbReference type="ARBA" id="ARBA00004442"/>
    </source>
</evidence>
<reference evidence="7 8" key="1">
    <citation type="submission" date="2019-07" db="EMBL/GenBank/DDBJ databases">
        <authorList>
            <person name="Cremers G."/>
        </authorList>
    </citation>
    <scope>NUCLEOTIDE SEQUENCE [LARGE SCALE GENOMIC DNA]</scope>
</reference>
<evidence type="ECO:0000313" key="7">
    <source>
        <dbReference type="EMBL" id="VUZ84079.1"/>
    </source>
</evidence>
<organism evidence="7 8">
    <name type="scientific">Candidatus Methylomirabilis lanthanidiphila</name>
    <dbReference type="NCBI Taxonomy" id="2211376"/>
    <lineage>
        <taxon>Bacteria</taxon>
        <taxon>Candidatus Methylomirabilota</taxon>
        <taxon>Candidatus Methylomirabilia</taxon>
        <taxon>Candidatus Methylomirabilales</taxon>
        <taxon>Candidatus Methylomirabilaceae</taxon>
        <taxon>Candidatus Methylomirabilis</taxon>
    </lineage>
</organism>
<evidence type="ECO:0000256" key="3">
    <source>
        <dbReference type="ARBA" id="ARBA00023237"/>
    </source>
</evidence>
<dbReference type="Gene3D" id="3.30.1330.60">
    <property type="entry name" value="OmpA-like domain"/>
    <property type="match status" value="1"/>
</dbReference>
<dbReference type="CDD" id="cd07185">
    <property type="entry name" value="OmpA_C-like"/>
    <property type="match status" value="1"/>
</dbReference>
<dbReference type="PANTHER" id="PTHR30329:SF21">
    <property type="entry name" value="LIPOPROTEIN YIAD-RELATED"/>
    <property type="match status" value="1"/>
</dbReference>
<feature type="non-terminal residue" evidence="7">
    <location>
        <position position="1"/>
    </location>
</feature>
<dbReference type="AlphaFoldDB" id="A0A564ZFH0"/>
<dbReference type="InterPro" id="IPR050330">
    <property type="entry name" value="Bact_OuterMem_StrucFunc"/>
</dbReference>
<evidence type="ECO:0000259" key="6">
    <source>
        <dbReference type="PROSITE" id="PS51123"/>
    </source>
</evidence>
<keyword evidence="8" id="KW-1185">Reference proteome</keyword>
<dbReference type="EMBL" id="CABIKM010000005">
    <property type="protein sequence ID" value="VUZ84079.1"/>
    <property type="molecule type" value="Genomic_DNA"/>
</dbReference>
<feature type="region of interest" description="Disordered" evidence="5">
    <location>
        <begin position="113"/>
        <end position="139"/>
    </location>
</feature>
<sequence length="139" mass="14983">DGVADYKDQCPGTPAGVKVNQLGCPKREPIVLKGVNFAFNSAELTPPSLTILDGVAEILTKHPDVKVIIAGHTDSIGTAQYNKKLSQRRTESVRNYLISRGVNAANLTAVGFGEEKPIASNDTDEGRANNRRVELQPQE</sequence>
<protein>
    <submittedName>
        <fullName evidence="7">OmpA/MotB</fullName>
    </submittedName>
</protein>
<feature type="compositionally biased region" description="Basic and acidic residues" evidence="5">
    <location>
        <begin position="124"/>
        <end position="139"/>
    </location>
</feature>
<dbReference type="SUPFAM" id="SSF103088">
    <property type="entry name" value="OmpA-like"/>
    <property type="match status" value="1"/>
</dbReference>
<feature type="domain" description="OmpA-like" evidence="6">
    <location>
        <begin position="24"/>
        <end position="139"/>
    </location>
</feature>
<evidence type="ECO:0000256" key="5">
    <source>
        <dbReference type="SAM" id="MobiDB-lite"/>
    </source>
</evidence>
<dbReference type="InterPro" id="IPR006665">
    <property type="entry name" value="OmpA-like"/>
</dbReference>
<proteinExistence type="predicted"/>
<accession>A0A564ZFH0</accession>
<dbReference type="InterPro" id="IPR036737">
    <property type="entry name" value="OmpA-like_sf"/>
</dbReference>
<dbReference type="PRINTS" id="PR01021">
    <property type="entry name" value="OMPADOMAIN"/>
</dbReference>
<evidence type="ECO:0000313" key="8">
    <source>
        <dbReference type="Proteomes" id="UP000334340"/>
    </source>
</evidence>
<keyword evidence="3" id="KW-0998">Cell outer membrane</keyword>
<keyword evidence="2 4" id="KW-0472">Membrane</keyword>
<dbReference type="GO" id="GO:0009279">
    <property type="term" value="C:cell outer membrane"/>
    <property type="evidence" value="ECO:0007669"/>
    <property type="project" value="UniProtKB-SubCell"/>
</dbReference>
<gene>
    <name evidence="7" type="ORF">MELA_00443</name>
</gene>
<dbReference type="Proteomes" id="UP000334340">
    <property type="component" value="Unassembled WGS sequence"/>
</dbReference>
<dbReference type="PANTHER" id="PTHR30329">
    <property type="entry name" value="STATOR ELEMENT OF FLAGELLAR MOTOR COMPLEX"/>
    <property type="match status" value="1"/>
</dbReference>
<dbReference type="Pfam" id="PF00691">
    <property type="entry name" value="OmpA"/>
    <property type="match status" value="1"/>
</dbReference>
<evidence type="ECO:0000256" key="4">
    <source>
        <dbReference type="PROSITE-ProRule" id="PRU00473"/>
    </source>
</evidence>
<dbReference type="InterPro" id="IPR006664">
    <property type="entry name" value="OMP_bac"/>
</dbReference>
<dbReference type="PRINTS" id="PR01023">
    <property type="entry name" value="NAFLGMOTY"/>
</dbReference>
<dbReference type="PROSITE" id="PS51123">
    <property type="entry name" value="OMPA_2"/>
    <property type="match status" value="1"/>
</dbReference>
<comment type="subcellular location">
    <subcellularLocation>
        <location evidence="1">Cell outer membrane</location>
    </subcellularLocation>
</comment>